<proteinExistence type="predicted"/>
<dbReference type="OrthoDB" id="5427010at2759"/>
<keyword evidence="3" id="KW-1185">Reference proteome</keyword>
<evidence type="ECO:0000313" key="3">
    <source>
        <dbReference type="Proteomes" id="UP000267821"/>
    </source>
</evidence>
<name>A0A3N4L4N1_9PEZI</name>
<organism evidence="2 3">
    <name type="scientific">Terfezia boudieri ATCC MYA-4762</name>
    <dbReference type="NCBI Taxonomy" id="1051890"/>
    <lineage>
        <taxon>Eukaryota</taxon>
        <taxon>Fungi</taxon>
        <taxon>Dikarya</taxon>
        <taxon>Ascomycota</taxon>
        <taxon>Pezizomycotina</taxon>
        <taxon>Pezizomycetes</taxon>
        <taxon>Pezizales</taxon>
        <taxon>Pezizaceae</taxon>
        <taxon>Terfezia</taxon>
    </lineage>
</organism>
<reference evidence="2 3" key="1">
    <citation type="journal article" date="2018" name="Nat. Ecol. Evol.">
        <title>Pezizomycetes genomes reveal the molecular basis of ectomycorrhizal truffle lifestyle.</title>
        <authorList>
            <person name="Murat C."/>
            <person name="Payen T."/>
            <person name="Noel B."/>
            <person name="Kuo A."/>
            <person name="Morin E."/>
            <person name="Chen J."/>
            <person name="Kohler A."/>
            <person name="Krizsan K."/>
            <person name="Balestrini R."/>
            <person name="Da Silva C."/>
            <person name="Montanini B."/>
            <person name="Hainaut M."/>
            <person name="Levati E."/>
            <person name="Barry K.W."/>
            <person name="Belfiori B."/>
            <person name="Cichocki N."/>
            <person name="Clum A."/>
            <person name="Dockter R.B."/>
            <person name="Fauchery L."/>
            <person name="Guy J."/>
            <person name="Iotti M."/>
            <person name="Le Tacon F."/>
            <person name="Lindquist E.A."/>
            <person name="Lipzen A."/>
            <person name="Malagnac F."/>
            <person name="Mello A."/>
            <person name="Molinier V."/>
            <person name="Miyauchi S."/>
            <person name="Poulain J."/>
            <person name="Riccioni C."/>
            <person name="Rubini A."/>
            <person name="Sitrit Y."/>
            <person name="Splivallo R."/>
            <person name="Traeger S."/>
            <person name="Wang M."/>
            <person name="Zifcakova L."/>
            <person name="Wipf D."/>
            <person name="Zambonelli A."/>
            <person name="Paolocci F."/>
            <person name="Nowrousian M."/>
            <person name="Ottonello S."/>
            <person name="Baldrian P."/>
            <person name="Spatafora J.W."/>
            <person name="Henrissat B."/>
            <person name="Nagy L.G."/>
            <person name="Aury J.M."/>
            <person name="Wincker P."/>
            <person name="Grigoriev I.V."/>
            <person name="Bonfante P."/>
            <person name="Martin F.M."/>
        </authorList>
    </citation>
    <scope>NUCLEOTIDE SEQUENCE [LARGE SCALE GENOMIC DNA]</scope>
    <source>
        <strain evidence="2 3">ATCC MYA-4762</strain>
    </source>
</reference>
<evidence type="ECO:0000259" key="1">
    <source>
        <dbReference type="PROSITE" id="PS50164"/>
    </source>
</evidence>
<dbReference type="AlphaFoldDB" id="A0A3N4L4N1"/>
<evidence type="ECO:0000313" key="2">
    <source>
        <dbReference type="EMBL" id="RPB17864.1"/>
    </source>
</evidence>
<dbReference type="EMBL" id="ML121986">
    <property type="protein sequence ID" value="RPB17864.1"/>
    <property type="molecule type" value="Genomic_DNA"/>
</dbReference>
<feature type="non-terminal residue" evidence="2">
    <location>
        <position position="85"/>
    </location>
</feature>
<feature type="domain" description="GIY-YIG" evidence="1">
    <location>
        <begin position="17"/>
        <end position="85"/>
    </location>
</feature>
<gene>
    <name evidence="2" type="ORF">L211DRAFT_799465</name>
</gene>
<dbReference type="PROSITE" id="PS50164">
    <property type="entry name" value="GIY_YIG"/>
    <property type="match status" value="1"/>
</dbReference>
<dbReference type="Gene3D" id="3.40.1440.10">
    <property type="entry name" value="GIY-YIG endonuclease"/>
    <property type="match status" value="1"/>
</dbReference>
<dbReference type="Proteomes" id="UP000267821">
    <property type="component" value="Unassembled WGS sequence"/>
</dbReference>
<sequence length="85" mass="10133">MEKLDLSKKEIRKDNQRKSGVYMWVNQKSGFRYVGSATDLLNRLSTFYLNENSLKNYKKGNFRICNALLKYKYSAFNLEILEYCE</sequence>
<dbReference type="Pfam" id="PF01541">
    <property type="entry name" value="GIY-YIG"/>
    <property type="match status" value="1"/>
</dbReference>
<dbReference type="SUPFAM" id="SSF82771">
    <property type="entry name" value="GIY-YIG endonuclease"/>
    <property type="match status" value="1"/>
</dbReference>
<accession>A0A3N4L4N1</accession>
<dbReference type="InParanoid" id="A0A3N4L4N1"/>
<dbReference type="InterPro" id="IPR035901">
    <property type="entry name" value="GIY-YIG_endonuc_sf"/>
</dbReference>
<dbReference type="InterPro" id="IPR000305">
    <property type="entry name" value="GIY-YIG_endonuc"/>
</dbReference>
<protein>
    <recommendedName>
        <fullName evidence="1">GIY-YIG domain-containing protein</fullName>
    </recommendedName>
</protein>